<dbReference type="EMBL" id="MCRI01000010">
    <property type="protein sequence ID" value="ODN67001.1"/>
    <property type="molecule type" value="Genomic_DNA"/>
</dbReference>
<evidence type="ECO:0000256" key="12">
    <source>
        <dbReference type="ARBA" id="ARBA00023136"/>
    </source>
</evidence>
<feature type="domain" description="Penicillin-binding protein transpeptidase" evidence="17">
    <location>
        <begin position="249"/>
        <end position="545"/>
    </location>
</feature>
<evidence type="ECO:0000256" key="16">
    <source>
        <dbReference type="HAMAP-Rule" id="MF_02080"/>
    </source>
</evidence>
<gene>
    <name evidence="16 19" type="primary">ftsI</name>
    <name evidence="19" type="ORF">A9E74_01241</name>
</gene>
<evidence type="ECO:0000256" key="1">
    <source>
        <dbReference type="ARBA" id="ARBA00004370"/>
    </source>
</evidence>
<dbReference type="SUPFAM" id="SSF56519">
    <property type="entry name" value="Penicillin binding protein dimerisation domain"/>
    <property type="match status" value="1"/>
</dbReference>
<dbReference type="GO" id="GO:0071555">
    <property type="term" value="P:cell wall organization"/>
    <property type="evidence" value="ECO:0007669"/>
    <property type="project" value="UniProtKB-KW"/>
</dbReference>
<dbReference type="PANTHER" id="PTHR30627">
    <property type="entry name" value="PEPTIDOGLYCAN D,D-TRANSPEPTIDASE"/>
    <property type="match status" value="1"/>
</dbReference>
<dbReference type="Pfam" id="PF03717">
    <property type="entry name" value="PBP_dimer"/>
    <property type="match status" value="1"/>
</dbReference>
<keyword evidence="8 16" id="KW-0378">Hydrolase</keyword>
<accession>A0A1E3GUF9</accession>
<dbReference type="RefSeq" id="WP_069295736.1">
    <property type="nucleotide sequence ID" value="NZ_MCRI01000010.1"/>
</dbReference>
<dbReference type="GO" id="GO:0008360">
    <property type="term" value="P:regulation of cell shape"/>
    <property type="evidence" value="ECO:0007669"/>
    <property type="project" value="UniProtKB-KW"/>
</dbReference>
<dbReference type="AlphaFoldDB" id="A0A1E3GUF9"/>
<evidence type="ECO:0000259" key="17">
    <source>
        <dbReference type="Pfam" id="PF00905"/>
    </source>
</evidence>
<comment type="pathway">
    <text evidence="16">Cell wall biogenesis; peptidoglycan biosynthesis.</text>
</comment>
<dbReference type="InterPro" id="IPR001460">
    <property type="entry name" value="PCN-bd_Tpept"/>
</dbReference>
<evidence type="ECO:0000256" key="14">
    <source>
        <dbReference type="ARBA" id="ARBA00023306"/>
    </source>
</evidence>
<protein>
    <recommendedName>
        <fullName evidence="16">Peptidoglycan D,D-transpeptidase FtsI</fullName>
        <ecNumber evidence="16">3.4.16.4</ecNumber>
    </recommendedName>
    <alternativeName>
        <fullName evidence="16">Penicillin-binding protein 3</fullName>
        <shortName evidence="16">PBP-3</shortName>
    </alternativeName>
</protein>
<dbReference type="HAMAP" id="MF_02080">
    <property type="entry name" value="FtsI_transpept"/>
    <property type="match status" value="1"/>
</dbReference>
<organism evidence="19 20">
    <name type="scientific">Methylophaga muralis</name>
    <dbReference type="NCBI Taxonomy" id="291169"/>
    <lineage>
        <taxon>Bacteria</taxon>
        <taxon>Pseudomonadati</taxon>
        <taxon>Pseudomonadota</taxon>
        <taxon>Gammaproteobacteria</taxon>
        <taxon>Thiotrichales</taxon>
        <taxon>Piscirickettsiaceae</taxon>
        <taxon>Methylophaga</taxon>
    </lineage>
</organism>
<proteinExistence type="inferred from homology"/>
<comment type="similarity">
    <text evidence="16">Belongs to the transpeptidase family. FtsI subfamily.</text>
</comment>
<dbReference type="STRING" id="291169.A9E74_01241"/>
<dbReference type="EC" id="3.4.16.4" evidence="16"/>
<dbReference type="GO" id="GO:0005886">
    <property type="term" value="C:plasma membrane"/>
    <property type="evidence" value="ECO:0007669"/>
    <property type="project" value="UniProtKB-SubCell"/>
</dbReference>
<keyword evidence="14 16" id="KW-0131">Cell cycle</keyword>
<keyword evidence="10 16" id="KW-0573">Peptidoglycan synthesis</keyword>
<keyword evidence="3 16" id="KW-0997">Cell inner membrane</keyword>
<evidence type="ECO:0000256" key="4">
    <source>
        <dbReference type="ARBA" id="ARBA00022618"/>
    </source>
</evidence>
<dbReference type="GO" id="GO:0008955">
    <property type="term" value="F:peptidoglycan glycosyltransferase activity"/>
    <property type="evidence" value="ECO:0007669"/>
    <property type="project" value="InterPro"/>
</dbReference>
<evidence type="ECO:0000313" key="20">
    <source>
        <dbReference type="Proteomes" id="UP000094379"/>
    </source>
</evidence>
<dbReference type="InterPro" id="IPR036138">
    <property type="entry name" value="PBP_dimer_sf"/>
</dbReference>
<keyword evidence="7 16" id="KW-0812">Transmembrane</keyword>
<dbReference type="GO" id="GO:0000917">
    <property type="term" value="P:division septum assembly"/>
    <property type="evidence" value="ECO:0007669"/>
    <property type="project" value="UniProtKB-KW"/>
</dbReference>
<feature type="transmembrane region" description="Helical" evidence="16">
    <location>
        <begin position="20"/>
        <end position="36"/>
    </location>
</feature>
<dbReference type="Proteomes" id="UP000094379">
    <property type="component" value="Unassembled WGS sequence"/>
</dbReference>
<evidence type="ECO:0000256" key="7">
    <source>
        <dbReference type="ARBA" id="ARBA00022692"/>
    </source>
</evidence>
<keyword evidence="11 16" id="KW-1133">Transmembrane helix</keyword>
<dbReference type="PANTHER" id="PTHR30627:SF1">
    <property type="entry name" value="PEPTIDOGLYCAN D,D-TRANSPEPTIDASE FTSI"/>
    <property type="match status" value="1"/>
</dbReference>
<evidence type="ECO:0000313" key="19">
    <source>
        <dbReference type="EMBL" id="ODN67001.1"/>
    </source>
</evidence>
<dbReference type="Gene3D" id="3.90.1310.10">
    <property type="entry name" value="Penicillin-binding protein 2a (Domain 2)"/>
    <property type="match status" value="1"/>
</dbReference>
<dbReference type="Gene3D" id="1.10.150.770">
    <property type="match status" value="1"/>
</dbReference>
<keyword evidence="6 16" id="KW-0645">Protease</keyword>
<evidence type="ECO:0000256" key="3">
    <source>
        <dbReference type="ARBA" id="ARBA00022519"/>
    </source>
</evidence>
<evidence type="ECO:0000256" key="6">
    <source>
        <dbReference type="ARBA" id="ARBA00022670"/>
    </source>
</evidence>
<keyword evidence="2 16" id="KW-1003">Cell membrane</keyword>
<keyword evidence="19" id="KW-0808">Transferase</keyword>
<dbReference type="GO" id="GO:0006508">
    <property type="term" value="P:proteolysis"/>
    <property type="evidence" value="ECO:0007669"/>
    <property type="project" value="UniProtKB-KW"/>
</dbReference>
<keyword evidence="15 16" id="KW-0961">Cell wall biogenesis/degradation</keyword>
<dbReference type="GO" id="GO:0008658">
    <property type="term" value="F:penicillin binding"/>
    <property type="evidence" value="ECO:0007669"/>
    <property type="project" value="InterPro"/>
</dbReference>
<dbReference type="Gene3D" id="3.30.450.330">
    <property type="match status" value="1"/>
</dbReference>
<keyword evidence="5 16" id="KW-0121">Carboxypeptidase</keyword>
<name>A0A1E3GUF9_9GAMM</name>
<comment type="function">
    <text evidence="16">Catalyzes cross-linking of the peptidoglycan cell wall at the division septum.</text>
</comment>
<dbReference type="InterPro" id="IPR050515">
    <property type="entry name" value="Beta-lactam/transpept"/>
</dbReference>
<dbReference type="InterPro" id="IPR005311">
    <property type="entry name" value="PBP_dimer"/>
</dbReference>
<dbReference type="PATRIC" id="fig|291169.3.peg.1247"/>
<evidence type="ECO:0000256" key="9">
    <source>
        <dbReference type="ARBA" id="ARBA00022960"/>
    </source>
</evidence>
<dbReference type="GO" id="GO:0009002">
    <property type="term" value="F:serine-type D-Ala-D-Ala carboxypeptidase activity"/>
    <property type="evidence" value="ECO:0007669"/>
    <property type="project" value="UniProtKB-UniRule"/>
</dbReference>
<feature type="active site" description="Acyl-ester intermediate" evidence="16">
    <location>
        <position position="296"/>
    </location>
</feature>
<comment type="subcellular location">
    <subcellularLocation>
        <location evidence="16">Cell inner membrane</location>
        <topology evidence="16">Single-pass membrane protein</topology>
    </subcellularLocation>
    <subcellularLocation>
        <location evidence="1">Membrane</location>
    </subcellularLocation>
</comment>
<keyword evidence="19" id="KW-0328">Glycosyltransferase</keyword>
<dbReference type="GO" id="GO:0043093">
    <property type="term" value="P:FtsZ-dependent cytokinesis"/>
    <property type="evidence" value="ECO:0007669"/>
    <property type="project" value="UniProtKB-UniRule"/>
</dbReference>
<keyword evidence="13 16" id="KW-0717">Septation</keyword>
<sequence>MSRRQQRGYQQTGSWRLNLVRLSFILIGLGLLWRLVDIQVLNPDFLRNQGDARHLRNVPIVAHRGMILDRHGEPLAISTPVHSVWLNPQATDPEHPQLTNLASILGIDARNVRERIYQNPNREFLYLKRRVTPEISEQVKQLNIGGVALQREYKRYYPTGEVAAHVVGFTNVDDIGQEGLELTYEPLLTGVPGLRRMVRDSKGNFVGGGDPIRAAKAGENIQLSIDLRLQYLSYNALKNAVEKHGAQSGSAVILDVQTGEVLAMVNQPAFNPNNRYGVSSTDLRNRAVTDLFEPGSTVKPFTVVSGLKSGKFDLTTMINTHPGTMRVSGHNIRDFRDYGIIDLATSIQKSSNVAASKIALEIEPMQLWEDFASFGMGVDSGAYFPGEAMGRLPDPRSWRTLDRATLAYGYGLATNTLQLARAYTIIGNGGIMRDVTFIKQDKTPKGRRVFSKDLMETVRGMMELVVLPGGTAQRAAVPNYSVAAKTGTVKKAMAGGYTESEYLSLFAGLIPASNPRLAMVVVIDNPTGEEYYGGAVAAPVFADVMVGAMRLLNIAPDALPQTQLQVAHQ</sequence>
<dbReference type="Pfam" id="PF00905">
    <property type="entry name" value="Transpeptidase"/>
    <property type="match status" value="1"/>
</dbReference>
<dbReference type="UniPathway" id="UPA00219"/>
<comment type="caution">
    <text evidence="19">The sequence shown here is derived from an EMBL/GenBank/DDBJ whole genome shotgun (WGS) entry which is preliminary data.</text>
</comment>
<dbReference type="InterPro" id="IPR012338">
    <property type="entry name" value="Beta-lactam/transpept-like"/>
</dbReference>
<keyword evidence="4 16" id="KW-0132">Cell division</keyword>
<evidence type="ECO:0000256" key="11">
    <source>
        <dbReference type="ARBA" id="ARBA00022989"/>
    </source>
</evidence>
<dbReference type="SUPFAM" id="SSF56601">
    <property type="entry name" value="beta-lactamase/transpeptidase-like"/>
    <property type="match status" value="1"/>
</dbReference>
<comment type="catalytic activity">
    <reaction evidence="16">
        <text>Preferential cleavage: (Ac)2-L-Lys-D-Ala-|-D-Ala. Also transpeptidation of peptidyl-alanyl moieties that are N-acyl substituents of D-alanine.</text>
        <dbReference type="EC" id="3.4.16.4"/>
    </reaction>
</comment>
<evidence type="ECO:0000256" key="15">
    <source>
        <dbReference type="ARBA" id="ARBA00023316"/>
    </source>
</evidence>
<dbReference type="GO" id="GO:0009252">
    <property type="term" value="P:peptidoglycan biosynthetic process"/>
    <property type="evidence" value="ECO:0007669"/>
    <property type="project" value="UniProtKB-UniRule"/>
</dbReference>
<evidence type="ECO:0000256" key="13">
    <source>
        <dbReference type="ARBA" id="ARBA00023210"/>
    </source>
</evidence>
<evidence type="ECO:0000256" key="2">
    <source>
        <dbReference type="ARBA" id="ARBA00022475"/>
    </source>
</evidence>
<evidence type="ECO:0000256" key="8">
    <source>
        <dbReference type="ARBA" id="ARBA00022801"/>
    </source>
</evidence>
<dbReference type="Gene3D" id="3.40.710.10">
    <property type="entry name" value="DD-peptidase/beta-lactamase superfamily"/>
    <property type="match status" value="1"/>
</dbReference>
<keyword evidence="12 16" id="KW-0472">Membrane</keyword>
<keyword evidence="20" id="KW-1185">Reference proteome</keyword>
<dbReference type="InterPro" id="IPR037532">
    <property type="entry name" value="FtsI_transpept"/>
</dbReference>
<keyword evidence="9 16" id="KW-0133">Cell shape</keyword>
<evidence type="ECO:0000256" key="10">
    <source>
        <dbReference type="ARBA" id="ARBA00022984"/>
    </source>
</evidence>
<feature type="domain" description="Penicillin-binding protein dimerisation" evidence="18">
    <location>
        <begin position="60"/>
        <end position="206"/>
    </location>
</feature>
<evidence type="ECO:0000259" key="18">
    <source>
        <dbReference type="Pfam" id="PF03717"/>
    </source>
</evidence>
<reference evidence="19 20" key="1">
    <citation type="submission" date="2016-07" db="EMBL/GenBank/DDBJ databases">
        <title>Draft Genome Sequence of Methylophaga muralis Bur 1.</title>
        <authorList>
            <person name="Vasilenko O.V."/>
            <person name="Doronina N.V."/>
            <person name="Shmareva M.N."/>
            <person name="Tarlachkov S.V."/>
            <person name="Mustakhimov I."/>
            <person name="Trotsenko Y.A."/>
        </authorList>
    </citation>
    <scope>NUCLEOTIDE SEQUENCE [LARGE SCALE GENOMIC DNA]</scope>
    <source>
        <strain evidence="19 20">Bur 1</strain>
    </source>
</reference>
<evidence type="ECO:0000256" key="5">
    <source>
        <dbReference type="ARBA" id="ARBA00022645"/>
    </source>
</evidence>